<reference evidence="2 3" key="1">
    <citation type="journal article" date="2016" name="Nat. Commun.">
        <title>Ectomycorrhizal ecology is imprinted in the genome of the dominant symbiotic fungus Cenococcum geophilum.</title>
        <authorList>
            <consortium name="DOE Joint Genome Institute"/>
            <person name="Peter M."/>
            <person name="Kohler A."/>
            <person name="Ohm R.A."/>
            <person name="Kuo A."/>
            <person name="Krutzmann J."/>
            <person name="Morin E."/>
            <person name="Arend M."/>
            <person name="Barry K.W."/>
            <person name="Binder M."/>
            <person name="Choi C."/>
            <person name="Clum A."/>
            <person name="Copeland A."/>
            <person name="Grisel N."/>
            <person name="Haridas S."/>
            <person name="Kipfer T."/>
            <person name="LaButti K."/>
            <person name="Lindquist E."/>
            <person name="Lipzen A."/>
            <person name="Maire R."/>
            <person name="Meier B."/>
            <person name="Mihaltcheva S."/>
            <person name="Molinier V."/>
            <person name="Murat C."/>
            <person name="Poggeler S."/>
            <person name="Quandt C.A."/>
            <person name="Sperisen C."/>
            <person name="Tritt A."/>
            <person name="Tisserant E."/>
            <person name="Crous P.W."/>
            <person name="Henrissat B."/>
            <person name="Nehls U."/>
            <person name="Egli S."/>
            <person name="Spatafora J.W."/>
            <person name="Grigoriev I.V."/>
            <person name="Martin F.M."/>
        </authorList>
    </citation>
    <scope>NUCLEOTIDE SEQUENCE [LARGE SCALE GENOMIC DNA]</scope>
    <source>
        <strain evidence="2 3">CBS 207.34</strain>
    </source>
</reference>
<gene>
    <name evidence="2" type="ORF">AOQ84DRAFT_403640</name>
</gene>
<feature type="region of interest" description="Disordered" evidence="1">
    <location>
        <begin position="1"/>
        <end position="31"/>
    </location>
</feature>
<accession>A0A8E2F454</accession>
<dbReference type="OrthoDB" id="10262413at2759"/>
<dbReference type="Proteomes" id="UP000250140">
    <property type="component" value="Unassembled WGS sequence"/>
</dbReference>
<evidence type="ECO:0000256" key="1">
    <source>
        <dbReference type="SAM" id="MobiDB-lite"/>
    </source>
</evidence>
<organism evidence="2 3">
    <name type="scientific">Glonium stellatum</name>
    <dbReference type="NCBI Taxonomy" id="574774"/>
    <lineage>
        <taxon>Eukaryota</taxon>
        <taxon>Fungi</taxon>
        <taxon>Dikarya</taxon>
        <taxon>Ascomycota</taxon>
        <taxon>Pezizomycotina</taxon>
        <taxon>Dothideomycetes</taxon>
        <taxon>Pleosporomycetidae</taxon>
        <taxon>Gloniales</taxon>
        <taxon>Gloniaceae</taxon>
        <taxon>Glonium</taxon>
    </lineage>
</organism>
<dbReference type="EMBL" id="KV749363">
    <property type="protein sequence ID" value="OCL09776.1"/>
    <property type="molecule type" value="Genomic_DNA"/>
</dbReference>
<keyword evidence="3" id="KW-1185">Reference proteome</keyword>
<evidence type="ECO:0000313" key="2">
    <source>
        <dbReference type="EMBL" id="OCL09776.1"/>
    </source>
</evidence>
<evidence type="ECO:0000313" key="3">
    <source>
        <dbReference type="Proteomes" id="UP000250140"/>
    </source>
</evidence>
<evidence type="ECO:0008006" key="4">
    <source>
        <dbReference type="Google" id="ProtNLM"/>
    </source>
</evidence>
<name>A0A8E2F454_9PEZI</name>
<feature type="compositionally biased region" description="Basic and acidic residues" evidence="1">
    <location>
        <begin position="1"/>
        <end position="10"/>
    </location>
</feature>
<sequence>QGRDRPRRLDAACVRGVESSGPGGDGREFDDARDDVYGWARDRAVQCREYPGAGVCAERAGAGARGGGGGGGRVWDHVRVEDLAELYRVLVVEVLEKGGAGLPTGKEGVIFSGNGRHSWMEVAQGVADACYEEGKITDRRVESVGLAEGAKLLSSYLDQVDEEMVELGLSSNSRTVASVARRLGWKPTRGEEAWRKGFQENVKAVLEKR</sequence>
<protein>
    <recommendedName>
        <fullName evidence="4">NAD(P)-binding domain-containing protein</fullName>
    </recommendedName>
</protein>
<dbReference type="AlphaFoldDB" id="A0A8E2F454"/>
<feature type="non-terminal residue" evidence="2">
    <location>
        <position position="1"/>
    </location>
</feature>
<proteinExistence type="predicted"/>